<keyword evidence="3" id="KW-1185">Reference proteome</keyword>
<gene>
    <name evidence="2" type="ORF">SAMN05421825_3556</name>
</gene>
<dbReference type="InterPro" id="IPR012338">
    <property type="entry name" value="Beta-lactam/transpept-like"/>
</dbReference>
<dbReference type="STRING" id="454006.SAMN05421825_3556"/>
<accession>A0A1G7V8P0</accession>
<dbReference type="RefSeq" id="WP_089874849.1">
    <property type="nucleotide sequence ID" value="NZ_FNBH01000005.1"/>
</dbReference>
<feature type="domain" description="Beta-lactamase-related" evidence="1">
    <location>
        <begin position="152"/>
        <end position="441"/>
    </location>
</feature>
<reference evidence="3" key="1">
    <citation type="submission" date="2016-10" db="EMBL/GenBank/DDBJ databases">
        <authorList>
            <person name="Varghese N."/>
            <person name="Submissions S."/>
        </authorList>
    </citation>
    <scope>NUCLEOTIDE SEQUENCE [LARGE SCALE GENOMIC DNA]</scope>
    <source>
        <strain evidence="3">DSM 19684</strain>
    </source>
</reference>
<dbReference type="AlphaFoldDB" id="A0A1G7V8P0"/>
<dbReference type="SUPFAM" id="SSF56601">
    <property type="entry name" value="beta-lactamase/transpeptidase-like"/>
    <property type="match status" value="1"/>
</dbReference>
<evidence type="ECO:0000259" key="1">
    <source>
        <dbReference type="Pfam" id="PF00144"/>
    </source>
</evidence>
<dbReference type="InterPro" id="IPR001466">
    <property type="entry name" value="Beta-lactam-related"/>
</dbReference>
<sequence length="553" mass="62956">MKTKFLLVLILLAQTFHTQDLTGSWQGEIDLGAMKLPLILNIKKDGNKYISTAKSPKQGDKTITVDRTEFANNELIFEMKDLDASYKGQFKTDHFEGTFTQRSRDFNLDLSRTNEKNVDKISKESKIEDLGSREINTKKIDDLLNYMTENKQSVGSISIFRNGKEVYQKNFGQDQLSNVKWDSNTRYQVGSVSKLFTAIMLMQQVEKGKLNLSDKLSKYFPDAPNAYKITIETMLNHTSGLGDYVGEQYQWLFKKPVGDKVILDTIKAQGVESQPGEKTRYSNSGYYLLSRILEKITKTPYNVLLKENITNKANLKNTFSVLDNPTNVFRSYKNKDGKWLEIEDFDFHNCIGLGDIVSTPNDLNLFINALFNGKFVKKETLDRMMPTSKKPLDFGLGLMAVPFYTKVSFGHGGDTAGSHSITSYNPKDDYSVSMIINGEEYPHNALGLGILSIIYDMDYTYPKFGVDATKSVDTPEKFQKYIGDYTSPDIPMDLKIFSQDGKLFAQGKGQTSFELEYVDKDEFKFVPAKIQINFFPNQLQLLQNGKTYNFTRK</sequence>
<dbReference type="InterPro" id="IPR050491">
    <property type="entry name" value="AmpC-like"/>
</dbReference>
<dbReference type="OrthoDB" id="9793489at2"/>
<dbReference type="Gene3D" id="3.40.710.10">
    <property type="entry name" value="DD-peptidase/beta-lactamase superfamily"/>
    <property type="match status" value="1"/>
</dbReference>
<evidence type="ECO:0000313" key="2">
    <source>
        <dbReference type="EMBL" id="SDG56084.1"/>
    </source>
</evidence>
<dbReference type="Proteomes" id="UP000199203">
    <property type="component" value="Unassembled WGS sequence"/>
</dbReference>
<evidence type="ECO:0000313" key="3">
    <source>
        <dbReference type="Proteomes" id="UP000199203"/>
    </source>
</evidence>
<dbReference type="PANTHER" id="PTHR46825">
    <property type="entry name" value="D-ALANYL-D-ALANINE-CARBOXYPEPTIDASE/ENDOPEPTIDASE AMPH"/>
    <property type="match status" value="1"/>
</dbReference>
<dbReference type="EMBL" id="FNBH01000005">
    <property type="protein sequence ID" value="SDG56084.1"/>
    <property type="molecule type" value="Genomic_DNA"/>
</dbReference>
<organism evidence="2 3">
    <name type="scientific">Epilithonimonas hungarica</name>
    <dbReference type="NCBI Taxonomy" id="454006"/>
    <lineage>
        <taxon>Bacteria</taxon>
        <taxon>Pseudomonadati</taxon>
        <taxon>Bacteroidota</taxon>
        <taxon>Flavobacteriia</taxon>
        <taxon>Flavobacteriales</taxon>
        <taxon>Weeksellaceae</taxon>
        <taxon>Chryseobacterium group</taxon>
        <taxon>Epilithonimonas</taxon>
    </lineage>
</organism>
<name>A0A1G7V8P0_9FLAO</name>
<protein>
    <submittedName>
        <fullName evidence="2">Type I secretion C-terminal target domain (VC_A0849 subclass)</fullName>
    </submittedName>
</protein>
<dbReference type="Pfam" id="PF00144">
    <property type="entry name" value="Beta-lactamase"/>
    <property type="match status" value="1"/>
</dbReference>
<dbReference type="PANTHER" id="PTHR46825:SF9">
    <property type="entry name" value="BETA-LACTAMASE-RELATED DOMAIN-CONTAINING PROTEIN"/>
    <property type="match status" value="1"/>
</dbReference>
<proteinExistence type="predicted"/>